<comment type="caution">
    <text evidence="2">The sequence shown here is derived from an EMBL/GenBank/DDBJ whole genome shotgun (WGS) entry which is preliminary data.</text>
</comment>
<protein>
    <recommendedName>
        <fullName evidence="4">Sulfatase-modifying factor enzyme domain-containing protein</fullName>
    </recommendedName>
</protein>
<gene>
    <name evidence="2" type="ORF">KAM351_18610</name>
</gene>
<dbReference type="EMBL" id="BPNN01000022">
    <property type="protein sequence ID" value="GJA63250.1"/>
    <property type="molecule type" value="Genomic_DNA"/>
</dbReference>
<feature type="compositionally biased region" description="Polar residues" evidence="1">
    <location>
        <begin position="345"/>
        <end position="356"/>
    </location>
</feature>
<sequence>MAGVWKRDGTVAVTNGNKKVTGTGTTFADTKNGVAKGHLFCITSGTSVDFYEVDYVVSNTELYLVQSYRGSTATGKAYEIITTFSDSVPEFARRLTATLSAYQQQSDAFQALLTSTATTVEVTAPDGTKQTLIPWKRVTSEGEGQTARAKVEADRAKTEADRAAAAANATAEAGTGSLMRVGGPAILDSERYSLERATGGSQTIIRDSAGNANAMFVLPRFSYADLGMTADMGTGDVTAFDFGSGSIKSEIFIGAYLASGSGSVSAPRQDPRASLDHTAARAACAAKGAGWHLMTAHEWAAIALWCMANGYEPIGNSNWGRSHAKTWMVGDRADNRAPGDASGMGRTQTGSMGSEATHTRTLGGIADLVGNVWEWQDGLLLQDGRFKLSSHNTQAEVDWAFADAFLDASTPTGGSAILSNAVNNRLGAIGDNANAGNSASVDWRSMTKAGGYVSNQAMKRLLLEPAGALPQGRIYMRNFGERLPFRGGAWGDGANAGLAALYLDGSRAGTYTSVGFRPAFA</sequence>
<dbReference type="RefSeq" id="WP_223940141.1">
    <property type="nucleotide sequence ID" value="NZ_BPNN01000022.1"/>
</dbReference>
<dbReference type="Gene3D" id="3.90.1580.10">
    <property type="entry name" value="paralog of FGE (formylglycine-generating enzyme)"/>
    <property type="match status" value="1"/>
</dbReference>
<proteinExistence type="predicted"/>
<evidence type="ECO:0008006" key="4">
    <source>
        <dbReference type="Google" id="ProtNLM"/>
    </source>
</evidence>
<evidence type="ECO:0000313" key="3">
    <source>
        <dbReference type="Proteomes" id="UP000886934"/>
    </source>
</evidence>
<dbReference type="Proteomes" id="UP000886934">
    <property type="component" value="Unassembled WGS sequence"/>
</dbReference>
<dbReference type="InterPro" id="IPR042095">
    <property type="entry name" value="SUMF_sf"/>
</dbReference>
<dbReference type="SUPFAM" id="SSF56436">
    <property type="entry name" value="C-type lectin-like"/>
    <property type="match status" value="1"/>
</dbReference>
<accession>A0AA37CWJ2</accession>
<feature type="region of interest" description="Disordered" evidence="1">
    <location>
        <begin position="334"/>
        <end position="356"/>
    </location>
</feature>
<organism evidence="2 3">
    <name type="scientific">Aeromonas caviae</name>
    <name type="common">Aeromonas punctata</name>
    <dbReference type="NCBI Taxonomy" id="648"/>
    <lineage>
        <taxon>Bacteria</taxon>
        <taxon>Pseudomonadati</taxon>
        <taxon>Pseudomonadota</taxon>
        <taxon>Gammaproteobacteria</taxon>
        <taxon>Aeromonadales</taxon>
        <taxon>Aeromonadaceae</taxon>
        <taxon>Aeromonas</taxon>
    </lineage>
</organism>
<evidence type="ECO:0000313" key="2">
    <source>
        <dbReference type="EMBL" id="GJA63250.1"/>
    </source>
</evidence>
<name>A0AA37CWJ2_AERCA</name>
<dbReference type="InterPro" id="IPR016187">
    <property type="entry name" value="CTDL_fold"/>
</dbReference>
<reference evidence="2" key="1">
    <citation type="submission" date="2021-07" db="EMBL/GenBank/DDBJ databases">
        <title>Draft genome sequence of carbapenem-resistant Aeromonas spp. in Japan.</title>
        <authorList>
            <person name="Maehana S."/>
            <person name="Suzuki M."/>
            <person name="Kitasato H."/>
        </authorList>
    </citation>
    <scope>NUCLEOTIDE SEQUENCE</scope>
    <source>
        <strain evidence="2">KAM351</strain>
    </source>
</reference>
<dbReference type="AlphaFoldDB" id="A0AA37CWJ2"/>
<evidence type="ECO:0000256" key="1">
    <source>
        <dbReference type="SAM" id="MobiDB-lite"/>
    </source>
</evidence>